<dbReference type="InterPro" id="IPR013783">
    <property type="entry name" value="Ig-like_fold"/>
</dbReference>
<evidence type="ECO:0000259" key="6">
    <source>
        <dbReference type="Pfam" id="PF17389"/>
    </source>
</evidence>
<sequence length="909" mass="102927">MNKKFILNMNTKILSCMLIFCCWCGYTQGKETIKVYGITCEYKKDPIGVDSPHPRLSWKISADAKDVLQTAYEIRVANDVKGLQGKNIYWNSGKIGNGASVHIPYNGKELKSGERYFWQVRIWDNKGNVSPWSEVNFWEMGLLNVSDWKAKWIQSSQVTPTETAPSPLFRKAFSLKTKIKKARLYISSYGLYDAYINGKRLGNAYFTPGWTSFHKQLQYQVYDVSTQLISGSNAIGVMLGDGWYRGNLMGGRNFYGKEPALLAQLLVEYENGEKEVIATDESWSMSTNGPIRSADIYNGETYDARKEIANWSNADFNSKGWNKVLVNSELPLNNLIISSAPPVTAHERIKPIKVITTPKGEKVIDFGQNLVGWVNFTVNGKAGDSLTITHAEVLDKEGNFYTENLRAAKQQLMYILSGQGEETYHPHFSFQGFRYIKIEGAKEKITTDNIEAIVLHSDMAPTGTFKTSNALINQLQHNIQWGQKGNFLDVPTDCPQRDERLGWTGDAQAFFNTAAYNMDVAGFFIKWLKDLKADQFSNGAIPHVIPYYWKGEQGGSAGWADASTIIPWDFYQVYGDRKILADQYESMAKWVQFMTNNSTNNLWDKGWHFGDWLFYIPDDDRDGKAAITDKYLIAQTFYAHSVQLMINTSKVLGKQEDVLKYESLLEKVKAAFLNEFVTPSGRLVSSSQTAYVLALNFDMLPESRRAQAAKRLVENIESYDYHLTTGFLGTPYLCHVLSRFGYEDIAYKLLMQETYPSWLYPVKKGATTIWERWDGIKPDGTFQNKEMNSFNHYAYGAIGDWMYKNIAGIQPIEEFPGYKQFMVAPKPGGGITNAEASFESVYGKVSATWQIQNSVMQLAVEVPPNTKAKVVFPNAVPGTIKQENGKDIAKEEHWLGSGKYKFTFNVKDK</sequence>
<dbReference type="Gene3D" id="2.60.120.260">
    <property type="entry name" value="Galactose-binding domain-like"/>
    <property type="match status" value="2"/>
</dbReference>
<evidence type="ECO:0000256" key="2">
    <source>
        <dbReference type="ARBA" id="ARBA00012652"/>
    </source>
</evidence>
<dbReference type="Gene3D" id="2.60.40.10">
    <property type="entry name" value="Immunoglobulins"/>
    <property type="match status" value="1"/>
</dbReference>
<dbReference type="Pfam" id="PF05592">
    <property type="entry name" value="Bac_rhamnosid"/>
    <property type="match status" value="1"/>
</dbReference>
<dbReference type="GO" id="GO:0005975">
    <property type="term" value="P:carbohydrate metabolic process"/>
    <property type="evidence" value="ECO:0007669"/>
    <property type="project" value="InterPro"/>
</dbReference>
<protein>
    <recommendedName>
        <fullName evidence="2">alpha-L-rhamnosidase</fullName>
        <ecNumber evidence="2">3.2.1.40</ecNumber>
    </recommendedName>
</protein>
<dbReference type="InterPro" id="IPR035398">
    <property type="entry name" value="Bac_rhamnosid_C"/>
</dbReference>
<dbReference type="Gene3D" id="1.50.10.10">
    <property type="match status" value="1"/>
</dbReference>
<dbReference type="InterPro" id="IPR012341">
    <property type="entry name" value="6hp_glycosidase-like_sf"/>
</dbReference>
<evidence type="ECO:0000313" key="8">
    <source>
        <dbReference type="EMBL" id="SEM38075.1"/>
    </source>
</evidence>
<dbReference type="InterPro" id="IPR016007">
    <property type="entry name" value="Alpha_rhamnosid"/>
</dbReference>
<dbReference type="InterPro" id="IPR008902">
    <property type="entry name" value="Rhamnosid_concanavalin"/>
</dbReference>
<dbReference type="Pfam" id="PF17390">
    <property type="entry name" value="Bac_rhamnosid_C"/>
    <property type="match status" value="1"/>
</dbReference>
<organism evidence="8 9">
    <name type="scientific">Olivibacter domesticus</name>
    <name type="common">Pseudosphingobacterium domesticum</name>
    <dbReference type="NCBI Taxonomy" id="407022"/>
    <lineage>
        <taxon>Bacteria</taxon>
        <taxon>Pseudomonadati</taxon>
        <taxon>Bacteroidota</taxon>
        <taxon>Sphingobacteriia</taxon>
        <taxon>Sphingobacteriales</taxon>
        <taxon>Sphingobacteriaceae</taxon>
        <taxon>Olivibacter</taxon>
    </lineage>
</organism>
<dbReference type="Pfam" id="PF17389">
    <property type="entry name" value="Bac_rhamnosid6H"/>
    <property type="match status" value="1"/>
</dbReference>
<dbReference type="InterPro" id="IPR035396">
    <property type="entry name" value="Bac_rhamnosid6H"/>
</dbReference>
<keyword evidence="9" id="KW-1185">Reference proteome</keyword>
<dbReference type="SUPFAM" id="SSF48208">
    <property type="entry name" value="Six-hairpin glycosidases"/>
    <property type="match status" value="1"/>
</dbReference>
<dbReference type="RefSeq" id="WP_238383881.1">
    <property type="nucleotide sequence ID" value="NZ_FOAF01000011.1"/>
</dbReference>
<dbReference type="AlphaFoldDB" id="A0A1H7XWM9"/>
<evidence type="ECO:0000259" key="7">
    <source>
        <dbReference type="Pfam" id="PF17390"/>
    </source>
</evidence>
<dbReference type="InterPro" id="IPR008928">
    <property type="entry name" value="6-hairpin_glycosidase_sf"/>
</dbReference>
<dbReference type="Pfam" id="PF25788">
    <property type="entry name" value="Ig_Rha78A_N"/>
    <property type="match status" value="1"/>
</dbReference>
<proteinExistence type="predicted"/>
<evidence type="ECO:0000259" key="5">
    <source>
        <dbReference type="Pfam" id="PF08531"/>
    </source>
</evidence>
<dbReference type="Gene3D" id="2.60.420.10">
    <property type="entry name" value="Maltose phosphorylase, domain 3"/>
    <property type="match status" value="1"/>
</dbReference>
<keyword evidence="3" id="KW-0378">Hydrolase</keyword>
<dbReference type="EMBL" id="FOAF01000011">
    <property type="protein sequence ID" value="SEM38075.1"/>
    <property type="molecule type" value="Genomic_DNA"/>
</dbReference>
<dbReference type="Pfam" id="PF08531">
    <property type="entry name" value="Bac_rhamnosid_N"/>
    <property type="match status" value="1"/>
</dbReference>
<feature type="domain" description="Alpha-L-rhamnosidase six-hairpin glycosidase" evidence="6">
    <location>
        <begin position="462"/>
        <end position="806"/>
    </location>
</feature>
<evidence type="ECO:0000259" key="4">
    <source>
        <dbReference type="Pfam" id="PF05592"/>
    </source>
</evidence>
<dbReference type="PANTHER" id="PTHR33307">
    <property type="entry name" value="ALPHA-RHAMNOSIDASE (EUROFUNG)"/>
    <property type="match status" value="1"/>
</dbReference>
<dbReference type="EC" id="3.2.1.40" evidence="2"/>
<dbReference type="GO" id="GO:0030596">
    <property type="term" value="F:alpha-L-rhamnosidase activity"/>
    <property type="evidence" value="ECO:0007669"/>
    <property type="project" value="UniProtKB-EC"/>
</dbReference>
<feature type="domain" description="Alpha-L-rhamnosidase concanavalin-like" evidence="4">
    <location>
        <begin position="356"/>
        <end position="456"/>
    </location>
</feature>
<gene>
    <name evidence="8" type="ORF">SAMN05661044_05027</name>
</gene>
<dbReference type="PANTHER" id="PTHR33307:SF6">
    <property type="entry name" value="ALPHA-RHAMNOSIDASE (EUROFUNG)-RELATED"/>
    <property type="match status" value="1"/>
</dbReference>
<comment type="catalytic activity">
    <reaction evidence="1">
        <text>Hydrolysis of terminal non-reducing alpha-L-rhamnose residues in alpha-L-rhamnosides.</text>
        <dbReference type="EC" id="3.2.1.40"/>
    </reaction>
</comment>
<dbReference type="PIRSF" id="PIRSF010631">
    <property type="entry name" value="A-rhamnsds"/>
    <property type="match status" value="1"/>
</dbReference>
<evidence type="ECO:0000256" key="3">
    <source>
        <dbReference type="ARBA" id="ARBA00022801"/>
    </source>
</evidence>
<feature type="domain" description="Bacterial alpha-L-rhamnosidase N-terminal" evidence="5">
    <location>
        <begin position="178"/>
        <end position="347"/>
    </location>
</feature>
<feature type="domain" description="Alpha-L-rhamnosidase C-terminal" evidence="7">
    <location>
        <begin position="808"/>
        <end position="885"/>
    </location>
</feature>
<dbReference type="InterPro" id="IPR013737">
    <property type="entry name" value="Bac_rhamnosid_N"/>
</dbReference>
<reference evidence="9" key="1">
    <citation type="submission" date="2016-10" db="EMBL/GenBank/DDBJ databases">
        <authorList>
            <person name="Varghese N."/>
            <person name="Submissions S."/>
        </authorList>
    </citation>
    <scope>NUCLEOTIDE SEQUENCE [LARGE SCALE GENOMIC DNA]</scope>
    <source>
        <strain evidence="9">DSM 18733</strain>
    </source>
</reference>
<dbReference type="STRING" id="407022.SAMN05661044_05027"/>
<evidence type="ECO:0000256" key="1">
    <source>
        <dbReference type="ARBA" id="ARBA00001445"/>
    </source>
</evidence>
<evidence type="ECO:0000313" key="9">
    <source>
        <dbReference type="Proteomes" id="UP000199421"/>
    </source>
</evidence>
<name>A0A1H7XWM9_OLID1</name>
<dbReference type="Proteomes" id="UP000199421">
    <property type="component" value="Unassembled WGS sequence"/>
</dbReference>
<accession>A0A1H7XWM9</accession>